<dbReference type="STRING" id="4829.A0A168LJR6"/>
<name>A0A168LJR6_ABSGL</name>
<keyword evidence="3" id="KW-1185">Reference proteome</keyword>
<dbReference type="Pfam" id="PF10551">
    <property type="entry name" value="MULE"/>
    <property type="match status" value="1"/>
</dbReference>
<dbReference type="AlphaFoldDB" id="A0A168LJR6"/>
<dbReference type="EMBL" id="LT551485">
    <property type="protein sequence ID" value="SAL96939.1"/>
    <property type="molecule type" value="Genomic_DNA"/>
</dbReference>
<gene>
    <name evidence="2" type="primary">ABSGL_02392.1 scaffold 3410</name>
</gene>
<evidence type="ECO:0000313" key="3">
    <source>
        <dbReference type="Proteomes" id="UP000078561"/>
    </source>
</evidence>
<dbReference type="Proteomes" id="UP000078561">
    <property type="component" value="Unassembled WGS sequence"/>
</dbReference>
<dbReference type="InParanoid" id="A0A168LJR6"/>
<evidence type="ECO:0000259" key="1">
    <source>
        <dbReference type="Pfam" id="PF10551"/>
    </source>
</evidence>
<evidence type="ECO:0000313" key="2">
    <source>
        <dbReference type="EMBL" id="SAL96939.1"/>
    </source>
</evidence>
<feature type="domain" description="MULE transposase" evidence="1">
    <location>
        <begin position="302"/>
        <end position="399"/>
    </location>
</feature>
<sequence length="702" mass="82281">MNSPMNSPSPTPFPVEVLNCSNCQCFRHPAMFVGLTRNYKTCSRCRYLQTPPKLAPSLLNMNFLSQLPIDASFFSEGTGSRMECDIHMNDRLLALTYEEVALEVIDQVSQQTGYRHTFQDVGANKLSHSVIFRGRCINRDDIRHEVINRQRHAVSMATYPCRGEITGHIDKRQSWIHLEITHATCHPIHQSRRVELNDEEIAFIRDRATTSTTPSLFREMIRNFGYHVTRAQVYYWRLNHIEGQWNGNENEFLSAQILIRNRIGFEELLWVEEDNYVAFGFKTPFFDLCAGSSGDNLVKEYHVDSTYRTNRASCELFGVIANINGAGFPVAYLYFKHTGDSTSERNCKIPALTAFFDAMRRGGIHPTFMFSDKDISEIQAIRNVWGNSCGRLCIWHLKKAVDRGLAQGRALEMVYDVNEAMREFYFILPDFIPIRAPGSQLATKEQRDVIITMMGDHYCRHPIFNCLRSDLLQDEFQVIATQIHQRCAYEVYMYCRENNLADAWAYLYRNWYSYSWWRRWARSCSFQVSNAKTTMMVESHWRVLKRNHLYHYNRPRLDLLTFLIFDYCQDLVGTYQQKVVMRRDALSWEREFVSAWNRHVRQANDVPRDGYTTDLAQWVCNCPHFYQSRFLICKHLVCQSGRGPIAVFQYFIKRNTTSPFIVMHDISDVSESVFYWWINDNSVMNRSSSRYIPCHLTFFHLD</sequence>
<proteinExistence type="predicted"/>
<organism evidence="2">
    <name type="scientific">Absidia glauca</name>
    <name type="common">Pin mould</name>
    <dbReference type="NCBI Taxonomy" id="4829"/>
    <lineage>
        <taxon>Eukaryota</taxon>
        <taxon>Fungi</taxon>
        <taxon>Fungi incertae sedis</taxon>
        <taxon>Mucoromycota</taxon>
        <taxon>Mucoromycotina</taxon>
        <taxon>Mucoromycetes</taxon>
        <taxon>Mucorales</taxon>
        <taxon>Cunninghamellaceae</taxon>
        <taxon>Absidia</taxon>
    </lineage>
</organism>
<dbReference type="OrthoDB" id="2401469at2759"/>
<protein>
    <recommendedName>
        <fullName evidence="1">MULE transposase domain-containing protein</fullName>
    </recommendedName>
</protein>
<reference evidence="2" key="1">
    <citation type="submission" date="2016-04" db="EMBL/GenBank/DDBJ databases">
        <authorList>
            <person name="Evans L.H."/>
            <person name="Alamgir A."/>
            <person name="Owens N."/>
            <person name="Weber N.D."/>
            <person name="Virtaneva K."/>
            <person name="Barbian K."/>
            <person name="Babar A."/>
            <person name="Rosenke K."/>
        </authorList>
    </citation>
    <scope>NUCLEOTIDE SEQUENCE [LARGE SCALE GENOMIC DNA]</scope>
    <source>
        <strain evidence="2">CBS 101.48</strain>
    </source>
</reference>
<dbReference type="InterPro" id="IPR018289">
    <property type="entry name" value="MULE_transposase_dom"/>
</dbReference>
<accession>A0A168LJR6</accession>